<dbReference type="KEGG" id="rhoz:GXP67_08780"/>
<evidence type="ECO:0000259" key="3">
    <source>
        <dbReference type="Pfam" id="PF13290"/>
    </source>
</evidence>
<gene>
    <name evidence="4" type="ORF">GXP67_08780</name>
</gene>
<organism evidence="4 5">
    <name type="scientific">Rhodocytophaga rosea</name>
    <dbReference type="NCBI Taxonomy" id="2704465"/>
    <lineage>
        <taxon>Bacteria</taxon>
        <taxon>Pseudomonadati</taxon>
        <taxon>Bacteroidota</taxon>
        <taxon>Cytophagia</taxon>
        <taxon>Cytophagales</taxon>
        <taxon>Rhodocytophagaceae</taxon>
        <taxon>Rhodocytophaga</taxon>
    </lineage>
</organism>
<feature type="domain" description="GH29D-like beta-sandwich" evidence="3">
    <location>
        <begin position="382"/>
        <end position="434"/>
    </location>
</feature>
<sequence length="598" mass="66628">MSGLLIWLRQQPSAVYYSSLLVCAATLIVTGHLGAEITHGKGFLTEPLRKQFATQAIVIENPDSALVFRDVIQPILNEKCSSCHNTNKAKGELVVTDYESVVKGGESKDVMVAGDAGKSLLYKYALLPMEDSLHMPPKGKQQLDSEEITLIGWWINSGAKVNEQYVNLPKVDSIHPLMASRFKPRTGMDLLNISFADQDELKDLNTPYRTVQQLSATKPYVAVFLGSRNNFTPQDVSELKEVREQVVSIDLGNTNVKDSDLKALSEFPHLQKLHLQNNAIGDEGIKYLTNLPYLESLNLSGTHITTATLELIAGLKQLKKLFLYNTNVDEKQIAAIKKAKPALEIYNTKLNLSDSMYYAQLTIPQCKIDSTFFRGHATAEVKLSRGKVQYFYTLDGTEPTTTSSLYKGPLQVTKTSYLKLMAAMDGWKNSEVSTYSLLKLGIRPEAAYLETKPDPKYQAKMDTTLLDGKWGSLDNDDKEYLGYLGKDMQVDFALASPQTLSQLTVSYLEDIDKAIMPPVTIEVWGGASKNSLKKLAVLKSDFPKEKRPSSKGLLLANFEKQPLTSIRLIAKNSINLPAWHPLQKKSKAWIFVDEVSME</sequence>
<dbReference type="InterPro" id="IPR036909">
    <property type="entry name" value="Cyt_c-like_dom_sf"/>
</dbReference>
<evidence type="ECO:0000313" key="5">
    <source>
        <dbReference type="Proteomes" id="UP000480178"/>
    </source>
</evidence>
<feature type="domain" description="Cytochrome C Planctomycete-type" evidence="2">
    <location>
        <begin position="80"/>
        <end position="139"/>
    </location>
</feature>
<dbReference type="Pfam" id="PF13290">
    <property type="entry name" value="CHB_HEX_C_1"/>
    <property type="match status" value="1"/>
</dbReference>
<dbReference type="Pfam" id="PF07635">
    <property type="entry name" value="PSCyt1"/>
    <property type="match status" value="1"/>
</dbReference>
<dbReference type="Pfam" id="PF13855">
    <property type="entry name" value="LRR_8"/>
    <property type="match status" value="1"/>
</dbReference>
<dbReference type="Proteomes" id="UP000480178">
    <property type="component" value="Chromosome"/>
</dbReference>
<name>A0A6C0GFJ3_9BACT</name>
<reference evidence="4 5" key="1">
    <citation type="submission" date="2020-01" db="EMBL/GenBank/DDBJ databases">
        <authorList>
            <person name="Kim M.K."/>
        </authorList>
    </citation>
    <scope>NUCLEOTIDE SEQUENCE [LARGE SCALE GENOMIC DNA]</scope>
    <source>
        <strain evidence="4 5">172606-1</strain>
    </source>
</reference>
<keyword evidence="1" id="KW-1133">Transmembrane helix</keyword>
<dbReference type="AlphaFoldDB" id="A0A6C0GFJ3"/>
<dbReference type="SUPFAM" id="SSF52047">
    <property type="entry name" value="RNI-like"/>
    <property type="match status" value="1"/>
</dbReference>
<dbReference type="InterPro" id="IPR059177">
    <property type="entry name" value="GH29D-like_dom"/>
</dbReference>
<keyword evidence="1" id="KW-0812">Transmembrane</keyword>
<dbReference type="InterPro" id="IPR051341">
    <property type="entry name" value="Zyg-11_UBL_adapter"/>
</dbReference>
<dbReference type="Gene3D" id="3.80.10.10">
    <property type="entry name" value="Ribonuclease Inhibitor"/>
    <property type="match status" value="1"/>
</dbReference>
<dbReference type="InterPro" id="IPR032675">
    <property type="entry name" value="LRR_dom_sf"/>
</dbReference>
<dbReference type="RefSeq" id="WP_162442801.1">
    <property type="nucleotide sequence ID" value="NZ_CP048222.1"/>
</dbReference>
<dbReference type="PANTHER" id="PTHR12904">
    <property type="match status" value="1"/>
</dbReference>
<protein>
    <submittedName>
        <fullName evidence="4">Uncharacterized protein</fullName>
    </submittedName>
</protein>
<dbReference type="SUPFAM" id="SSF46626">
    <property type="entry name" value="Cytochrome c"/>
    <property type="match status" value="1"/>
</dbReference>
<dbReference type="GO" id="GO:0020037">
    <property type="term" value="F:heme binding"/>
    <property type="evidence" value="ECO:0007669"/>
    <property type="project" value="InterPro"/>
</dbReference>
<keyword evidence="1" id="KW-0472">Membrane</keyword>
<dbReference type="GO" id="GO:0009055">
    <property type="term" value="F:electron transfer activity"/>
    <property type="evidence" value="ECO:0007669"/>
    <property type="project" value="InterPro"/>
</dbReference>
<evidence type="ECO:0000259" key="2">
    <source>
        <dbReference type="Pfam" id="PF07635"/>
    </source>
</evidence>
<proteinExistence type="predicted"/>
<feature type="transmembrane region" description="Helical" evidence="1">
    <location>
        <begin position="14"/>
        <end position="35"/>
    </location>
</feature>
<dbReference type="InterPro" id="IPR001611">
    <property type="entry name" value="Leu-rich_rpt"/>
</dbReference>
<dbReference type="EMBL" id="CP048222">
    <property type="protein sequence ID" value="QHT66748.1"/>
    <property type="molecule type" value="Genomic_DNA"/>
</dbReference>
<dbReference type="PANTHER" id="PTHR12904:SF23">
    <property type="entry name" value="PROTEIN ZER-1 HOMOLOG"/>
    <property type="match status" value="1"/>
</dbReference>
<accession>A0A6C0GFJ3</accession>
<dbReference type="InterPro" id="IPR011429">
    <property type="entry name" value="Cyt_c_Planctomycete-type"/>
</dbReference>
<evidence type="ECO:0000313" key="4">
    <source>
        <dbReference type="EMBL" id="QHT66748.1"/>
    </source>
</evidence>
<evidence type="ECO:0000256" key="1">
    <source>
        <dbReference type="SAM" id="Phobius"/>
    </source>
</evidence>
<keyword evidence="5" id="KW-1185">Reference proteome</keyword>